<gene>
    <name evidence="2" type="ORF">PHACT_04010</name>
</gene>
<keyword evidence="1" id="KW-0472">Membrane</keyword>
<evidence type="ECO:0008006" key="4">
    <source>
        <dbReference type="Google" id="ProtNLM"/>
    </source>
</evidence>
<keyword evidence="1" id="KW-1133">Transmembrane helix</keyword>
<feature type="transmembrane region" description="Helical" evidence="1">
    <location>
        <begin position="20"/>
        <end position="52"/>
    </location>
</feature>
<reference evidence="3" key="1">
    <citation type="submission" date="2016-07" db="EMBL/GenBank/DDBJ databases">
        <authorList>
            <person name="Florea S."/>
            <person name="Webb J.S."/>
            <person name="Jaromczyk J."/>
            <person name="Schardl C.L."/>
        </authorList>
    </citation>
    <scope>NUCLEOTIDE SEQUENCE [LARGE SCALE GENOMIC DNA]</scope>
    <source>
        <strain evidence="3">KCTC 42131</strain>
    </source>
</reference>
<comment type="caution">
    <text evidence="2">The sequence shown here is derived from an EMBL/GenBank/DDBJ whole genome shotgun (WGS) entry which is preliminary data.</text>
</comment>
<evidence type="ECO:0000313" key="3">
    <source>
        <dbReference type="Proteomes" id="UP000175669"/>
    </source>
</evidence>
<keyword evidence="3" id="KW-1185">Reference proteome</keyword>
<keyword evidence="1" id="KW-0812">Transmembrane</keyword>
<sequence>MHLPTPKFSPLPLYAKVIALIVIIGFVTIGIIGLILPIIPGLLFLFLAVLLLTRISRRAFAYAHSKPWFRKQLYTWRASAGLSWGQRARLSFWVAVKAVVQGVGTGASAVYRGFRRR</sequence>
<dbReference type="Proteomes" id="UP000175669">
    <property type="component" value="Unassembled WGS sequence"/>
</dbReference>
<dbReference type="Pfam" id="PF04304">
    <property type="entry name" value="DUF454"/>
    <property type="match status" value="1"/>
</dbReference>
<accession>A0A1E8CJ14</accession>
<dbReference type="EMBL" id="MASR01000001">
    <property type="protein sequence ID" value="OFE12404.1"/>
    <property type="molecule type" value="Genomic_DNA"/>
</dbReference>
<dbReference type="RefSeq" id="WP_070116027.1">
    <property type="nucleotide sequence ID" value="NZ_CAXATG010000007.1"/>
</dbReference>
<dbReference type="InterPro" id="IPR007401">
    <property type="entry name" value="DUF454"/>
</dbReference>
<evidence type="ECO:0000256" key="1">
    <source>
        <dbReference type="SAM" id="Phobius"/>
    </source>
</evidence>
<name>A0A1E8CJ14_9GAMM</name>
<evidence type="ECO:0000313" key="2">
    <source>
        <dbReference type="EMBL" id="OFE12404.1"/>
    </source>
</evidence>
<dbReference type="AlphaFoldDB" id="A0A1E8CJ14"/>
<organism evidence="2 3">
    <name type="scientific">Pseudohongiella acticola</name>
    <dbReference type="NCBI Taxonomy" id="1524254"/>
    <lineage>
        <taxon>Bacteria</taxon>
        <taxon>Pseudomonadati</taxon>
        <taxon>Pseudomonadota</taxon>
        <taxon>Gammaproteobacteria</taxon>
        <taxon>Pseudomonadales</taxon>
        <taxon>Pseudohongiellaceae</taxon>
        <taxon>Pseudohongiella</taxon>
    </lineage>
</organism>
<proteinExistence type="predicted"/>
<protein>
    <recommendedName>
        <fullName evidence="4">DUF454 domain-containing protein</fullName>
    </recommendedName>
</protein>